<dbReference type="SUPFAM" id="SSF46689">
    <property type="entry name" value="Homeodomain-like"/>
    <property type="match status" value="1"/>
</dbReference>
<evidence type="ECO:0000259" key="2">
    <source>
        <dbReference type="Pfam" id="PF13358"/>
    </source>
</evidence>
<dbReference type="InterPro" id="IPR052702">
    <property type="entry name" value="MscS-like_channel"/>
</dbReference>
<dbReference type="Pfam" id="PF13565">
    <property type="entry name" value="HTH_32"/>
    <property type="match status" value="1"/>
</dbReference>
<feature type="domain" description="Tc1-like transposase DDE" evidence="2">
    <location>
        <begin position="173"/>
        <end position="317"/>
    </location>
</feature>
<dbReference type="InterPro" id="IPR038717">
    <property type="entry name" value="Tc1-like_DDE_dom"/>
</dbReference>
<proteinExistence type="predicted"/>
<evidence type="ECO:0000313" key="4">
    <source>
        <dbReference type="Proteomes" id="UP000063308"/>
    </source>
</evidence>
<dbReference type="PANTHER" id="PTHR30347">
    <property type="entry name" value="POTASSIUM CHANNEL RELATED"/>
    <property type="match status" value="1"/>
</dbReference>
<gene>
    <name evidence="3" type="ORF">NK6_4842</name>
</gene>
<dbReference type="AlphaFoldDB" id="A0A0E4BRB2"/>
<feature type="compositionally biased region" description="Basic and acidic residues" evidence="1">
    <location>
        <begin position="362"/>
        <end position="372"/>
    </location>
</feature>
<dbReference type="EMBL" id="AP014685">
    <property type="protein sequence ID" value="BAR58007.1"/>
    <property type="molecule type" value="Genomic_DNA"/>
</dbReference>
<dbReference type="Pfam" id="PF13358">
    <property type="entry name" value="DDE_3"/>
    <property type="match status" value="1"/>
</dbReference>
<dbReference type="PANTHER" id="PTHR30347:SF1">
    <property type="entry name" value="MECHANOSENSITIVE CHANNEL MSCK"/>
    <property type="match status" value="1"/>
</dbReference>
<dbReference type="InterPro" id="IPR009057">
    <property type="entry name" value="Homeodomain-like_sf"/>
</dbReference>
<reference evidence="3 4" key="1">
    <citation type="submission" date="2014-11" db="EMBL/GenBank/DDBJ databases">
        <title>Symbiosis island explosion on the genome of extra-slow-growing strains of soybean bradyrhizobia with massive insertion sequences.</title>
        <authorList>
            <person name="Iida T."/>
            <person name="Minamisawa K."/>
        </authorList>
    </citation>
    <scope>NUCLEOTIDE SEQUENCE [LARGE SCALE GENOMIC DNA]</scope>
    <source>
        <strain evidence="3 4">NK6</strain>
    </source>
</reference>
<dbReference type="InterPro" id="IPR047655">
    <property type="entry name" value="Transpos_IS630-like"/>
</dbReference>
<evidence type="ECO:0000256" key="1">
    <source>
        <dbReference type="SAM" id="MobiDB-lite"/>
    </source>
</evidence>
<accession>A0A0E4BRB2</accession>
<feature type="region of interest" description="Disordered" evidence="1">
    <location>
        <begin position="331"/>
        <end position="372"/>
    </location>
</feature>
<protein>
    <submittedName>
        <fullName evidence="3">Putative transposase</fullName>
    </submittedName>
</protein>
<dbReference type="Proteomes" id="UP000063308">
    <property type="component" value="Chromosome"/>
</dbReference>
<dbReference type="NCBIfam" id="NF033545">
    <property type="entry name" value="transpos_IS630"/>
    <property type="match status" value="1"/>
</dbReference>
<name>A0A0E4BRB2_9BRAD</name>
<organism evidence="3 4">
    <name type="scientific">Bradyrhizobium diazoefficiens</name>
    <dbReference type="NCBI Taxonomy" id="1355477"/>
    <lineage>
        <taxon>Bacteria</taxon>
        <taxon>Pseudomonadati</taxon>
        <taxon>Pseudomonadota</taxon>
        <taxon>Alphaproteobacteria</taxon>
        <taxon>Hyphomicrobiales</taxon>
        <taxon>Nitrobacteraceae</taxon>
        <taxon>Bradyrhizobium</taxon>
    </lineage>
</organism>
<evidence type="ECO:0000313" key="3">
    <source>
        <dbReference type="EMBL" id="BAR58007.1"/>
    </source>
</evidence>
<sequence length="372" mass="42053">MIPEAREVHLSRKDRKVLEACCRSPVTLQRDLKRARIVLLAADGRSTRSIAKEVGVQPRIVSLWRHRYADHGLEGLQDKPRPGKQPIYTKTTDKRILKLLDKPPPQGFARWTGPLLAEALGDVDVQYVWRFLRSHKIDLVARKSWCESNDPNFTAKAADVVGLYVAPPAKAIVLCVDEKPSIQALERAQGYLKLPNGRALTGQSHDYKRHGTTTLFAALEVATGKIIATHSKRRRRVEFLDFMNSVTAAFPNRKLHVILDNLNTHKKNEDWLKAHPNVQFHFTPTSASWLNQVEVWFSILQGQSLSGTSFTSLKQLQEHIDAYVNAYKAPGQARRHHGRPLYPRSPVQARPAPTQVPADAAWPDHPRHPPQD</sequence>